<dbReference type="GO" id="GO:0106026">
    <property type="term" value="F:Gly-tRNA(Ala) deacylase activity"/>
    <property type="evidence" value="ECO:0007669"/>
    <property type="project" value="UniProtKB-UniRule"/>
</dbReference>
<keyword evidence="2" id="KW-0820">tRNA-binding</keyword>
<feature type="short sequence motif" description="Gly-cisPro motif, important for rejection of L-amino acids" evidence="2">
    <location>
        <begin position="139"/>
        <end position="140"/>
    </location>
</feature>
<gene>
    <name evidence="2" type="primary">dtd</name>
    <name evidence="3" type="ORF">UY40_C0001G0031</name>
</gene>
<keyword evidence="2 3" id="KW-0378">Hydrolase</keyword>
<accession>A0A0G1VIB8</accession>
<comment type="caution">
    <text evidence="3">The sequence shown here is derived from an EMBL/GenBank/DDBJ whole genome shotgun (WGS) entry which is preliminary data.</text>
</comment>
<comment type="function">
    <text evidence="2">An aminoacyl-tRNA editing enzyme that deacylates mischarged D-aminoacyl-tRNAs. Also deacylates mischarged glycyl-tRNA(Ala), protecting cells against glycine mischarging by AlaRS. Acts via tRNA-based rather than protein-based catalysis; rejects L-amino acids rather than detecting D-amino acids in the active site. By recycling D-aminoacyl-tRNA to D-amino acids and free tRNA molecules, this enzyme counteracts the toxicity associated with the formation of D-aminoacyl-tRNA entities in vivo and helps enforce protein L-homochirality.</text>
</comment>
<dbReference type="GO" id="GO:0043908">
    <property type="term" value="F:Ser(Gly)-tRNA(Ala) hydrolase activity"/>
    <property type="evidence" value="ECO:0007669"/>
    <property type="project" value="UniProtKB-UniRule"/>
</dbReference>
<dbReference type="PATRIC" id="fig|1618342.3.peg.32"/>
<comment type="catalytic activity">
    <reaction evidence="2">
        <text>glycyl-tRNA(Ala) + H2O = tRNA(Ala) + glycine + H(+)</text>
        <dbReference type="Rhea" id="RHEA:53744"/>
        <dbReference type="Rhea" id="RHEA-COMP:9657"/>
        <dbReference type="Rhea" id="RHEA-COMP:13640"/>
        <dbReference type="ChEBI" id="CHEBI:15377"/>
        <dbReference type="ChEBI" id="CHEBI:15378"/>
        <dbReference type="ChEBI" id="CHEBI:57305"/>
        <dbReference type="ChEBI" id="CHEBI:78442"/>
        <dbReference type="ChEBI" id="CHEBI:78522"/>
    </reaction>
</comment>
<comment type="similarity">
    <text evidence="1 2">Belongs to the DTD family.</text>
</comment>
<dbReference type="GO" id="GO:0019478">
    <property type="term" value="P:D-amino acid catabolic process"/>
    <property type="evidence" value="ECO:0007669"/>
    <property type="project" value="UniProtKB-UniRule"/>
</dbReference>
<dbReference type="EMBL" id="LCPW01000001">
    <property type="protein sequence ID" value="KKW06253.1"/>
    <property type="molecule type" value="Genomic_DNA"/>
</dbReference>
<dbReference type="HAMAP" id="MF_00518">
    <property type="entry name" value="Deacylase_Dtd"/>
    <property type="match status" value="1"/>
</dbReference>
<comment type="catalytic activity">
    <reaction evidence="2">
        <text>a D-aminoacyl-tRNA + H2O = a tRNA + a D-alpha-amino acid + H(+)</text>
        <dbReference type="Rhea" id="RHEA:13953"/>
        <dbReference type="Rhea" id="RHEA-COMP:10123"/>
        <dbReference type="Rhea" id="RHEA-COMP:10124"/>
        <dbReference type="ChEBI" id="CHEBI:15377"/>
        <dbReference type="ChEBI" id="CHEBI:15378"/>
        <dbReference type="ChEBI" id="CHEBI:59871"/>
        <dbReference type="ChEBI" id="CHEBI:78442"/>
        <dbReference type="ChEBI" id="CHEBI:79333"/>
        <dbReference type="EC" id="3.1.1.96"/>
    </reaction>
</comment>
<dbReference type="PANTHER" id="PTHR10472">
    <property type="entry name" value="D-TYROSYL-TRNA TYR DEACYLASE"/>
    <property type="match status" value="1"/>
</dbReference>
<comment type="subcellular location">
    <subcellularLocation>
        <location evidence="2">Cytoplasm</location>
    </subcellularLocation>
</comment>
<evidence type="ECO:0000256" key="2">
    <source>
        <dbReference type="HAMAP-Rule" id="MF_00518"/>
    </source>
</evidence>
<dbReference type="Pfam" id="PF02580">
    <property type="entry name" value="Tyr_Deacylase"/>
    <property type="match status" value="1"/>
</dbReference>
<organism evidence="3 4">
    <name type="scientific">candidate division CPR1 bacterium GW2011_GWC1_49_13</name>
    <dbReference type="NCBI Taxonomy" id="1618342"/>
    <lineage>
        <taxon>Bacteria</taxon>
        <taxon>candidate division CPR1</taxon>
    </lineage>
</organism>
<dbReference type="EC" id="3.1.1.96" evidence="2"/>
<dbReference type="NCBIfam" id="TIGR00256">
    <property type="entry name" value="D-aminoacyl-tRNA deacylase"/>
    <property type="match status" value="1"/>
</dbReference>
<dbReference type="STRING" id="1618342.UY40_C0001G0031"/>
<dbReference type="GO" id="GO:0000049">
    <property type="term" value="F:tRNA binding"/>
    <property type="evidence" value="ECO:0007669"/>
    <property type="project" value="UniProtKB-UniRule"/>
</dbReference>
<evidence type="ECO:0000256" key="1">
    <source>
        <dbReference type="ARBA" id="ARBA00009673"/>
    </source>
</evidence>
<dbReference type="GO" id="GO:0051500">
    <property type="term" value="F:D-tyrosyl-tRNA(Tyr) deacylase activity"/>
    <property type="evidence" value="ECO:0007669"/>
    <property type="project" value="TreeGrafter"/>
</dbReference>
<proteinExistence type="inferred from homology"/>
<dbReference type="SUPFAM" id="SSF69500">
    <property type="entry name" value="DTD-like"/>
    <property type="match status" value="1"/>
</dbReference>
<protein>
    <recommendedName>
        <fullName evidence="2">D-aminoacyl-tRNA deacylase</fullName>
        <shortName evidence="2">DTD</shortName>
        <ecNumber evidence="2">3.1.1.96</ecNumber>
    </recommendedName>
    <alternativeName>
        <fullName evidence="2">Gly-tRNA(Ala) deacylase</fullName>
        <ecNumber evidence="2">3.1.1.-</ecNumber>
    </alternativeName>
</protein>
<keyword evidence="2" id="KW-0963">Cytoplasm</keyword>
<comment type="subunit">
    <text evidence="2">Homodimer.</text>
</comment>
<dbReference type="EC" id="3.1.1.-" evidence="2"/>
<evidence type="ECO:0000313" key="4">
    <source>
        <dbReference type="Proteomes" id="UP000034119"/>
    </source>
</evidence>
<dbReference type="Gene3D" id="3.50.80.10">
    <property type="entry name" value="D-tyrosyl-tRNA(Tyr) deacylase"/>
    <property type="match status" value="1"/>
</dbReference>
<dbReference type="Proteomes" id="UP000034119">
    <property type="component" value="Unassembled WGS sequence"/>
</dbReference>
<dbReference type="InterPro" id="IPR003732">
    <property type="entry name" value="Daa-tRNA_deacyls_DTD"/>
</dbReference>
<keyword evidence="2" id="KW-0694">RNA-binding</keyword>
<comment type="domain">
    <text evidence="2">A Gly-cisPro motif from one monomer fits into the active site of the other monomer to allow specific chiral rejection of L-amino acids.</text>
</comment>
<evidence type="ECO:0000313" key="3">
    <source>
        <dbReference type="EMBL" id="KKW06253.1"/>
    </source>
</evidence>
<dbReference type="PANTHER" id="PTHR10472:SF5">
    <property type="entry name" value="D-AMINOACYL-TRNA DEACYLASE 1"/>
    <property type="match status" value="1"/>
</dbReference>
<dbReference type="AlphaFoldDB" id="A0A0G1VIB8"/>
<name>A0A0G1VIB8_9BACT</name>
<dbReference type="FunFam" id="3.50.80.10:FF:000001">
    <property type="entry name" value="D-aminoacyl-tRNA deacylase"/>
    <property type="match status" value="1"/>
</dbReference>
<reference evidence="3 4" key="1">
    <citation type="journal article" date="2015" name="Nature">
        <title>rRNA introns, odd ribosomes, and small enigmatic genomes across a large radiation of phyla.</title>
        <authorList>
            <person name="Brown C.T."/>
            <person name="Hug L.A."/>
            <person name="Thomas B.C."/>
            <person name="Sharon I."/>
            <person name="Castelle C.J."/>
            <person name="Singh A."/>
            <person name="Wilkins M.J."/>
            <person name="Williams K.H."/>
            <person name="Banfield J.F."/>
        </authorList>
    </citation>
    <scope>NUCLEOTIDE SEQUENCE [LARGE SCALE GENOMIC DNA]</scope>
</reference>
<dbReference type="InterPro" id="IPR023509">
    <property type="entry name" value="DTD-like_sf"/>
</dbReference>
<dbReference type="GO" id="GO:0005737">
    <property type="term" value="C:cytoplasm"/>
    <property type="evidence" value="ECO:0007669"/>
    <property type="project" value="UniProtKB-SubCell"/>
</dbReference>
<sequence>MKLVIQRVKKAQVTVLEKGEVVGKIGPGLFILVGVGEGDEDEAADRLAQKVVKMRILADAAGKMNLSIKDSGGEILAVSQFTLYADTSAGNRPSFIKAASPDLAQKLYERFIENLRKEGLKVETGQFGSYMKIEPELDGPVTIVLEV</sequence>